<organism evidence="2 3">
    <name type="scientific">Anaerobaca lacustris</name>
    <dbReference type="NCBI Taxonomy" id="3044600"/>
    <lineage>
        <taxon>Bacteria</taxon>
        <taxon>Pseudomonadati</taxon>
        <taxon>Planctomycetota</taxon>
        <taxon>Phycisphaerae</taxon>
        <taxon>Sedimentisphaerales</taxon>
        <taxon>Anaerobacaceae</taxon>
        <taxon>Anaerobaca</taxon>
    </lineage>
</organism>
<evidence type="ECO:0000256" key="1">
    <source>
        <dbReference type="SAM" id="Phobius"/>
    </source>
</evidence>
<keyword evidence="1" id="KW-1133">Transmembrane helix</keyword>
<gene>
    <name evidence="2" type="ORF">QJ522_18880</name>
</gene>
<comment type="caution">
    <text evidence="2">The sequence shown here is derived from an EMBL/GenBank/DDBJ whole genome shotgun (WGS) entry which is preliminary data.</text>
</comment>
<evidence type="ECO:0000313" key="2">
    <source>
        <dbReference type="EMBL" id="MDI6451134.1"/>
    </source>
</evidence>
<keyword evidence="1" id="KW-0472">Membrane</keyword>
<name>A0AAW6U652_9BACT</name>
<protein>
    <recommendedName>
        <fullName evidence="4">Cell division protein FtsL</fullName>
    </recommendedName>
</protein>
<keyword evidence="3" id="KW-1185">Reference proteome</keyword>
<evidence type="ECO:0008006" key="4">
    <source>
        <dbReference type="Google" id="ProtNLM"/>
    </source>
</evidence>
<proteinExistence type="predicted"/>
<dbReference type="EMBL" id="JASCXX010000029">
    <property type="protein sequence ID" value="MDI6451134.1"/>
    <property type="molecule type" value="Genomic_DNA"/>
</dbReference>
<accession>A0AAW6U652</accession>
<dbReference type="RefSeq" id="WP_349246543.1">
    <property type="nucleotide sequence ID" value="NZ_JASCXX010000029.1"/>
</dbReference>
<feature type="transmembrane region" description="Helical" evidence="1">
    <location>
        <begin position="15"/>
        <end position="37"/>
    </location>
</feature>
<dbReference type="AlphaFoldDB" id="A0AAW6U652"/>
<keyword evidence="1" id="KW-0812">Transmembrane</keyword>
<dbReference type="Proteomes" id="UP001431776">
    <property type="component" value="Unassembled WGS sequence"/>
</dbReference>
<reference evidence="2" key="1">
    <citation type="submission" date="2023-05" db="EMBL/GenBank/DDBJ databases">
        <title>Anaerotaeda fermentans gen. nov., sp. nov., a novel anaerobic planctomycete of the new family within the order Sedimentisphaerales isolated from Taman Peninsula, Russia.</title>
        <authorList>
            <person name="Khomyakova M.A."/>
            <person name="Merkel A.Y."/>
            <person name="Slobodkin A.I."/>
        </authorList>
    </citation>
    <scope>NUCLEOTIDE SEQUENCE</scope>
    <source>
        <strain evidence="2">M17dextr</strain>
    </source>
</reference>
<evidence type="ECO:0000313" key="3">
    <source>
        <dbReference type="Proteomes" id="UP001431776"/>
    </source>
</evidence>
<sequence length="87" mass="9998">MTRPNPSSWRLDRRINLSVLVQLVALASLILGSWLNLQRQLDGLQRDVTMLLKTQETSTQKLEVLSTRSLSHEYRVQAIEKQLGEKP</sequence>